<evidence type="ECO:0000313" key="2">
    <source>
        <dbReference type="EMBL" id="BAK33916.1"/>
    </source>
</evidence>
<dbReference type="InterPro" id="IPR014966">
    <property type="entry name" value="FRG-dom"/>
</dbReference>
<evidence type="ECO:0000313" key="3">
    <source>
        <dbReference type="Proteomes" id="UP000007947"/>
    </source>
</evidence>
<feature type="domain" description="FRG" evidence="1">
    <location>
        <begin position="15"/>
        <end position="121"/>
    </location>
</feature>
<reference evidence="2 3" key="1">
    <citation type="submission" date="2011-05" db="EMBL/GenBank/DDBJ databases">
        <title>Whole genome sequence of Microlunatus phosphovorus NM-1.</title>
        <authorList>
            <person name="Hosoyama A."/>
            <person name="Sasaki K."/>
            <person name="Harada T."/>
            <person name="Igarashi R."/>
            <person name="Kawakoshi A."/>
            <person name="Sasagawa M."/>
            <person name="Fukada J."/>
            <person name="Nakamura S."/>
            <person name="Katano Y."/>
            <person name="Hanada S."/>
            <person name="Kamagata Y."/>
            <person name="Nakamura N."/>
            <person name="Yamazaki S."/>
            <person name="Fujita N."/>
        </authorList>
    </citation>
    <scope>NUCLEOTIDE SEQUENCE [LARGE SCALE GENOMIC DNA]</scope>
    <source>
        <strain evidence="3">ATCC 700054 / DSM 10555 / JCM 9379 / NBRC 101784 / NCIMB 13414 / VKM Ac-1990 / NM-1</strain>
    </source>
</reference>
<dbReference type="EMBL" id="AP012204">
    <property type="protein sequence ID" value="BAK33916.1"/>
    <property type="molecule type" value="Genomic_DNA"/>
</dbReference>
<sequence length="228" mass="25944">METWPELRDLLFREASSSHVWRGMGDAEWCIKTSFERFCQEKGVTDRRNMQDVLKSLYAEKLATVGEFVPTADLERWALGQHWGLPTPLLDWTTSPMVAVYFALSDQVSRTVSVESTACVWRLDTSHRRLAGPADISIVRLGAGPWNARLRAQRGLFLSIEAQGCLVDLMQERGLHQYLHAYTFPARIFEEALVDLEHMTIDDLTLFPDQSGVVRYVRTQAARSAFHG</sequence>
<dbReference type="AlphaFoldDB" id="F5XM37"/>
<protein>
    <recommendedName>
        <fullName evidence="1">FRG domain-containing protein</fullName>
    </recommendedName>
</protein>
<name>F5XM37_MICPN</name>
<gene>
    <name evidence="2" type="ordered locus">MLP_09020</name>
</gene>
<evidence type="ECO:0000259" key="1">
    <source>
        <dbReference type="SMART" id="SM00901"/>
    </source>
</evidence>
<dbReference type="Proteomes" id="UP000007947">
    <property type="component" value="Chromosome"/>
</dbReference>
<dbReference type="STRING" id="1032480.MLP_09020"/>
<dbReference type="KEGG" id="mph:MLP_09020"/>
<dbReference type="HOGENOM" id="CLU_1174285_0_0_11"/>
<dbReference type="eggNOG" id="ENOG502Z9DH">
    <property type="taxonomic scope" value="Bacteria"/>
</dbReference>
<proteinExistence type="predicted"/>
<keyword evidence="3" id="KW-1185">Reference proteome</keyword>
<dbReference type="Pfam" id="PF08867">
    <property type="entry name" value="FRG"/>
    <property type="match status" value="1"/>
</dbReference>
<organism evidence="2 3">
    <name type="scientific">Microlunatus phosphovorus (strain ATCC 700054 / DSM 10555 / JCM 9379 / NBRC 101784 / NCIMB 13414 / VKM Ac-1990 / NM-1)</name>
    <dbReference type="NCBI Taxonomy" id="1032480"/>
    <lineage>
        <taxon>Bacteria</taxon>
        <taxon>Bacillati</taxon>
        <taxon>Actinomycetota</taxon>
        <taxon>Actinomycetes</taxon>
        <taxon>Propionibacteriales</taxon>
        <taxon>Propionibacteriaceae</taxon>
        <taxon>Microlunatus</taxon>
    </lineage>
</organism>
<dbReference type="SMART" id="SM00901">
    <property type="entry name" value="FRG"/>
    <property type="match status" value="1"/>
</dbReference>
<accession>F5XM37</accession>